<sequence length="177" mass="20644">MNVEKTVEHLDEAELCLSKLIDLGKMLESTETIPLKDSNVYLPVTNLPPIPIPRFNGDIREWGAFWGAFNYNVHSRRMDDLQKMTYLLDAHQGETRECVKQYQISRSTHPTVIQHLKEKYDNKQALVRHLLRRLRTTEAKTKRLEDQEKLCETLYSIVVHLQQKGKLIDTSTNRGDL</sequence>
<dbReference type="WBParaSite" id="ACOC_0000557701-mRNA-1">
    <property type="protein sequence ID" value="ACOC_0000557701-mRNA-1"/>
    <property type="gene ID" value="ACOC_0000557701"/>
</dbReference>
<dbReference type="PANTHER" id="PTHR22954">
    <property type="entry name" value="RETROVIRAL PROTEASE-RELATED"/>
    <property type="match status" value="1"/>
</dbReference>
<dbReference type="OMA" id="QGETREC"/>
<keyword evidence="1" id="KW-0175">Coiled coil</keyword>
<dbReference type="Proteomes" id="UP000267027">
    <property type="component" value="Unassembled WGS sequence"/>
</dbReference>
<evidence type="ECO:0000313" key="3">
    <source>
        <dbReference type="Proteomes" id="UP000267027"/>
    </source>
</evidence>
<reference evidence="2 3" key="2">
    <citation type="submission" date="2018-11" db="EMBL/GenBank/DDBJ databases">
        <authorList>
            <consortium name="Pathogen Informatics"/>
        </authorList>
    </citation>
    <scope>NUCLEOTIDE SEQUENCE [LARGE SCALE GENOMIC DNA]</scope>
    <source>
        <strain evidence="2 3">Costa Rica</strain>
    </source>
</reference>
<evidence type="ECO:0000256" key="1">
    <source>
        <dbReference type="SAM" id="Coils"/>
    </source>
</evidence>
<dbReference type="EMBL" id="UYYA01003879">
    <property type="protein sequence ID" value="VDM57163.1"/>
    <property type="molecule type" value="Genomic_DNA"/>
</dbReference>
<dbReference type="Pfam" id="PF03564">
    <property type="entry name" value="DUF1759"/>
    <property type="match status" value="1"/>
</dbReference>
<dbReference type="PANTHER" id="PTHR22954:SF3">
    <property type="entry name" value="PROTEIN CBG08539"/>
    <property type="match status" value="1"/>
</dbReference>
<organism evidence="4">
    <name type="scientific">Angiostrongylus costaricensis</name>
    <name type="common">Nematode worm</name>
    <dbReference type="NCBI Taxonomy" id="334426"/>
    <lineage>
        <taxon>Eukaryota</taxon>
        <taxon>Metazoa</taxon>
        <taxon>Ecdysozoa</taxon>
        <taxon>Nematoda</taxon>
        <taxon>Chromadorea</taxon>
        <taxon>Rhabditida</taxon>
        <taxon>Rhabditina</taxon>
        <taxon>Rhabditomorpha</taxon>
        <taxon>Strongyloidea</taxon>
        <taxon>Metastrongylidae</taxon>
        <taxon>Angiostrongylus</taxon>
    </lineage>
</organism>
<proteinExistence type="predicted"/>
<name>A0A0R3PLF2_ANGCS</name>
<gene>
    <name evidence="2" type="ORF">ACOC_LOCUS5578</name>
</gene>
<reference evidence="4" key="1">
    <citation type="submission" date="2017-02" db="UniProtKB">
        <authorList>
            <consortium name="WormBaseParasite"/>
        </authorList>
    </citation>
    <scope>IDENTIFICATION</scope>
</reference>
<dbReference type="AlphaFoldDB" id="A0A0R3PLF2"/>
<protein>
    <submittedName>
        <fullName evidence="4">GCR1_C domain-containing protein</fullName>
    </submittedName>
</protein>
<evidence type="ECO:0000313" key="4">
    <source>
        <dbReference type="WBParaSite" id="ACOC_0000557701-mRNA-1"/>
    </source>
</evidence>
<dbReference type="InterPro" id="IPR005312">
    <property type="entry name" value="DUF1759"/>
</dbReference>
<dbReference type="OrthoDB" id="5870196at2759"/>
<feature type="coiled-coil region" evidence="1">
    <location>
        <begin position="113"/>
        <end position="147"/>
    </location>
</feature>
<accession>A0A0R3PLF2</accession>
<keyword evidence="3" id="KW-1185">Reference proteome</keyword>
<evidence type="ECO:0000313" key="2">
    <source>
        <dbReference type="EMBL" id="VDM57163.1"/>
    </source>
</evidence>